<dbReference type="OrthoDB" id="1065544at2"/>
<name>A0A516GSU1_9FLAO</name>
<gene>
    <name evidence="1" type="ORF">FNB79_11585</name>
</gene>
<dbReference type="EMBL" id="CP041637">
    <property type="protein sequence ID" value="QDO94579.1"/>
    <property type="molecule type" value="Genomic_DNA"/>
</dbReference>
<accession>A0A516GSU1</accession>
<evidence type="ECO:0008006" key="3">
    <source>
        <dbReference type="Google" id="ProtNLM"/>
    </source>
</evidence>
<evidence type="ECO:0000313" key="2">
    <source>
        <dbReference type="Proteomes" id="UP000319209"/>
    </source>
</evidence>
<dbReference type="Proteomes" id="UP000319209">
    <property type="component" value="Chromosome"/>
</dbReference>
<protein>
    <recommendedName>
        <fullName evidence="3">YtkA-like domain-containing protein</fullName>
    </recommendedName>
</protein>
<reference evidence="1 2" key="1">
    <citation type="submission" date="2019-07" db="EMBL/GenBank/DDBJ databases">
        <title>Genome sequencing for Formosa sp. PS13.</title>
        <authorList>
            <person name="Park S.-J."/>
        </authorList>
    </citation>
    <scope>NUCLEOTIDE SEQUENCE [LARGE SCALE GENOMIC DNA]</scope>
    <source>
        <strain evidence="1 2">PS13</strain>
    </source>
</reference>
<proteinExistence type="predicted"/>
<organism evidence="1 2">
    <name type="scientific">Formosa sediminum</name>
    <dbReference type="NCBI Taxonomy" id="2594004"/>
    <lineage>
        <taxon>Bacteria</taxon>
        <taxon>Pseudomonadati</taxon>
        <taxon>Bacteroidota</taxon>
        <taxon>Flavobacteriia</taxon>
        <taxon>Flavobacteriales</taxon>
        <taxon>Flavobacteriaceae</taxon>
        <taxon>Formosa</taxon>
    </lineage>
</organism>
<dbReference type="RefSeq" id="WP_143381463.1">
    <property type="nucleotide sequence ID" value="NZ_CP041637.1"/>
</dbReference>
<dbReference type="KEGG" id="fop:FNB79_11585"/>
<dbReference type="AlphaFoldDB" id="A0A516GSU1"/>
<keyword evidence="2" id="KW-1185">Reference proteome</keyword>
<dbReference type="PROSITE" id="PS51257">
    <property type="entry name" value="PROKAR_LIPOPROTEIN"/>
    <property type="match status" value="1"/>
</dbReference>
<evidence type="ECO:0000313" key="1">
    <source>
        <dbReference type="EMBL" id="QDO94579.1"/>
    </source>
</evidence>
<sequence length="309" mass="34675">MKLLQHIVMALGVICVATSCTVEKTDYDAELSTDTTEYIEYEEVTSTTSDGYTIRIEALNGTLYKGYNEIHLKITDTQTSAVLEDSEVTFLPILTDANGNKTSCPHQYTLEYNATEKYYSGYAVFTSESDTTVNWQLYIDFQDSSQSYAINQPITIEEQTNMNLNMTAFTGNDDEQYFIALVAPQSPSVAENELVAGIYKYNKPEQEAGTFPDLTQYSYSIVKNHTLLLDPRMPEPSMGNHSSPNNQDLTQASDSLYYGVVNYTMTGEWTLNFIFQDPDGNTIKGTEVSTEFTPGIEGERSELHIDILF</sequence>